<organism evidence="3 4">
    <name type="scientific">Acinetobacter terrae</name>
    <dbReference type="NCBI Taxonomy" id="2731247"/>
    <lineage>
        <taxon>Bacteria</taxon>
        <taxon>Pseudomonadati</taxon>
        <taxon>Pseudomonadota</taxon>
        <taxon>Gammaproteobacteria</taxon>
        <taxon>Moraxellales</taxon>
        <taxon>Moraxellaceae</taxon>
        <taxon>Acinetobacter</taxon>
        <taxon>Acinetobacter Taxon 24</taxon>
    </lineage>
</organism>
<sequence length="180" mass="17840">MQLKKNLLTATLLAIGSLTTVSAMAAGTANGEFKVKIKIDSACNVNAAVSAQDIDFGSVTAGAAGPANKTSATALSVQCSKGAAYVIKLTPSNANASGAGIMIHTSTPSDTIAYQLNSETASAKAWGDTGVLGGSLGNSVGGIGTGMSKTISHAVYATVTGSTDVAVGDYTDTVQVKVTY</sequence>
<reference evidence="3 4" key="1">
    <citation type="submission" date="2020-04" db="EMBL/GenBank/DDBJ databases">
        <title>Acinetobacter Taxon 24.</title>
        <authorList>
            <person name="Nemec A."/>
            <person name="Radolfova-Krizova L."/>
            <person name="Higgins P.G."/>
            <person name="Spanelova P."/>
        </authorList>
    </citation>
    <scope>NUCLEOTIDE SEQUENCE [LARGE SCALE GENOMIC DNA]</scope>
    <source>
        <strain evidence="3 4">ANC 5380</strain>
    </source>
</reference>
<keyword evidence="1" id="KW-0732">Signal</keyword>
<dbReference type="AlphaFoldDB" id="A0A7Y2RIV5"/>
<evidence type="ECO:0000313" key="3">
    <source>
        <dbReference type="EMBL" id="NNH79314.1"/>
    </source>
</evidence>
<dbReference type="InterPro" id="IPR053167">
    <property type="entry name" value="Spore_coat_component"/>
</dbReference>
<dbReference type="EMBL" id="JABERL010000077">
    <property type="protein sequence ID" value="NNH79314.1"/>
    <property type="molecule type" value="Genomic_DNA"/>
</dbReference>
<accession>A0A7Y2RIV5</accession>
<evidence type="ECO:0000256" key="1">
    <source>
        <dbReference type="SAM" id="SignalP"/>
    </source>
</evidence>
<protein>
    <submittedName>
        <fullName evidence="3">Fimbrial major subunit CsuA/B family protein</fullName>
    </submittedName>
</protein>
<comment type="caution">
    <text evidence="3">The sequence shown here is derived from an EMBL/GenBank/DDBJ whole genome shotgun (WGS) entry which is preliminary data.</text>
</comment>
<dbReference type="Proteomes" id="UP000569202">
    <property type="component" value="Unassembled WGS sequence"/>
</dbReference>
<gene>
    <name evidence="3" type="ORF">HLH17_17050</name>
</gene>
<dbReference type="SMART" id="SM00972">
    <property type="entry name" value="SCPU"/>
    <property type="match status" value="1"/>
</dbReference>
<dbReference type="RefSeq" id="WP_067723703.1">
    <property type="nucleotide sequence ID" value="NZ_JABERL010000077.1"/>
</dbReference>
<feature type="signal peptide" evidence="1">
    <location>
        <begin position="1"/>
        <end position="25"/>
    </location>
</feature>
<name>A0A7Y2RIV5_9GAMM</name>
<feature type="domain" description="Spore coat protein U/FanG" evidence="2">
    <location>
        <begin position="31"/>
        <end position="176"/>
    </location>
</feature>
<dbReference type="PANTHER" id="PTHR37089">
    <property type="entry name" value="PROTEIN U-RELATED"/>
    <property type="match status" value="1"/>
</dbReference>
<proteinExistence type="predicted"/>
<evidence type="ECO:0000313" key="4">
    <source>
        <dbReference type="Proteomes" id="UP000569202"/>
    </source>
</evidence>
<feature type="chain" id="PRO_5031268508" evidence="1">
    <location>
        <begin position="26"/>
        <end position="180"/>
    </location>
</feature>
<evidence type="ECO:0000259" key="2">
    <source>
        <dbReference type="Pfam" id="PF05229"/>
    </source>
</evidence>
<dbReference type="InterPro" id="IPR007893">
    <property type="entry name" value="Spore_coat_U/FanG"/>
</dbReference>
<dbReference type="Pfam" id="PF05229">
    <property type="entry name" value="SCPU"/>
    <property type="match status" value="1"/>
</dbReference>